<reference evidence="1 2" key="1">
    <citation type="submission" date="2016-04" db="EMBL/GenBank/DDBJ databases">
        <title>Comparative Genomics and Epigenetics of Sporosarcina ureae.</title>
        <authorList>
            <person name="Oliver A.S."/>
            <person name="Cooper K.K."/>
        </authorList>
    </citation>
    <scope>NUCLEOTIDE SEQUENCE [LARGE SCALE GENOMIC DNA]</scope>
    <source>
        <strain evidence="1 2">S204</strain>
    </source>
</reference>
<dbReference type="EMBL" id="CP015108">
    <property type="protein sequence ID" value="ARF14736.1"/>
    <property type="molecule type" value="Genomic_DNA"/>
</dbReference>
<organism evidence="1 2">
    <name type="scientific">Sporosarcina ureae</name>
    <dbReference type="NCBI Taxonomy" id="1571"/>
    <lineage>
        <taxon>Bacteria</taxon>
        <taxon>Bacillati</taxon>
        <taxon>Bacillota</taxon>
        <taxon>Bacilli</taxon>
        <taxon>Bacillales</taxon>
        <taxon>Caryophanaceae</taxon>
        <taxon>Sporosarcina</taxon>
    </lineage>
</organism>
<proteinExistence type="predicted"/>
<keyword evidence="2" id="KW-1185">Reference proteome</keyword>
<protein>
    <submittedName>
        <fullName evidence="1">Transposase</fullName>
    </submittedName>
</protein>
<accession>A0ABM6JWQ5</accession>
<dbReference type="NCBIfam" id="NF040570">
    <property type="entry name" value="guided_TnpB"/>
    <property type="match status" value="1"/>
</dbReference>
<evidence type="ECO:0000313" key="1">
    <source>
        <dbReference type="EMBL" id="ARF14736.1"/>
    </source>
</evidence>
<evidence type="ECO:0000313" key="2">
    <source>
        <dbReference type="Proteomes" id="UP000192486"/>
    </source>
</evidence>
<dbReference type="RefSeq" id="WP_029053570.1">
    <property type="nucleotide sequence ID" value="NZ_CP015108.1"/>
</dbReference>
<name>A0ABM6JWQ5_SPOUR</name>
<sequence>MTNRTYVLTLPLRTEPWQEDVLRKRLNIARTLYNACLGELLLRRKNRGRDPRYRSLLTEEPSATRNKAFRELDKAYGLSEYALHAYVKPMQHHFKKNIDSNTAQKIATRAWHSFSKLLFGKSKRVHFKRKGEMHSVEGKSNGAGIRYKERCIHWNGLTLPILLKERDVYAHLALQDRVKYCRVIRRSIRGSERYFVQLVLEGIPPEKKDQKGEPRHSKGVGRVGIDIGTQTIAVVSETDAKLFLLAPNVIHLEREIRLLQRKLDRSRRATNPERYHPNGTIKGVRIPWHESNTYQKVRWQLNELHRKMKAIRKQDHQIMTNWIRAMGDDIRVETMSFSGLQRRSSKTTLNEVTGRICSKRRFGRSLARRAPALLLSILDTKLQADGIHLKKIDTWSVKASQYNHMDDTYQKKTLSDRWNIFGKRHIQRDLYSAFLIQNTNNDLTSIDRNLCNASWSRFCDDHETEMIRLSTSMICIASMGV</sequence>
<dbReference type="Proteomes" id="UP000192486">
    <property type="component" value="Chromosome"/>
</dbReference>
<gene>
    <name evidence="1" type="ORF">SporoS204_11610</name>
</gene>